<dbReference type="PANTHER" id="PTHR31668:SF26">
    <property type="entry name" value="GLUCOSE TRANSPORT TRANSCRIPTION REGULATOR RGT1-RELATED"/>
    <property type="match status" value="1"/>
</dbReference>
<dbReference type="GO" id="GO:0003677">
    <property type="term" value="F:DNA binding"/>
    <property type="evidence" value="ECO:0007669"/>
    <property type="project" value="UniProtKB-KW"/>
</dbReference>
<feature type="compositionally biased region" description="Low complexity" evidence="6">
    <location>
        <begin position="881"/>
        <end position="904"/>
    </location>
</feature>
<dbReference type="InterPro" id="IPR007219">
    <property type="entry name" value="XnlR_reg_dom"/>
</dbReference>
<evidence type="ECO:0000259" key="7">
    <source>
        <dbReference type="PROSITE" id="PS50048"/>
    </source>
</evidence>
<dbReference type="InterPro" id="IPR001138">
    <property type="entry name" value="Zn2Cys6_DnaBD"/>
</dbReference>
<dbReference type="Gene3D" id="4.10.240.10">
    <property type="entry name" value="Zn(2)-C6 fungal-type DNA-binding domain"/>
    <property type="match status" value="1"/>
</dbReference>
<feature type="region of interest" description="Disordered" evidence="6">
    <location>
        <begin position="1019"/>
        <end position="1039"/>
    </location>
</feature>
<keyword evidence="2" id="KW-0805">Transcription regulation</keyword>
<keyword evidence="3" id="KW-0238">DNA-binding</keyword>
<dbReference type="GO" id="GO:0008270">
    <property type="term" value="F:zinc ion binding"/>
    <property type="evidence" value="ECO:0007669"/>
    <property type="project" value="InterPro"/>
</dbReference>
<organism evidence="8 9">
    <name type="scientific">Rhodotorula graminis (strain WP1)</name>
    <dbReference type="NCBI Taxonomy" id="578459"/>
    <lineage>
        <taxon>Eukaryota</taxon>
        <taxon>Fungi</taxon>
        <taxon>Dikarya</taxon>
        <taxon>Basidiomycota</taxon>
        <taxon>Pucciniomycotina</taxon>
        <taxon>Microbotryomycetes</taxon>
        <taxon>Sporidiobolales</taxon>
        <taxon>Sporidiobolaceae</taxon>
        <taxon>Rhodotorula</taxon>
    </lineage>
</organism>
<dbReference type="InterPro" id="IPR050797">
    <property type="entry name" value="Carb_Metab_Trans_Reg"/>
</dbReference>
<feature type="compositionally biased region" description="Low complexity" evidence="6">
    <location>
        <begin position="818"/>
        <end position="837"/>
    </location>
</feature>
<dbReference type="PROSITE" id="PS50048">
    <property type="entry name" value="ZN2_CY6_FUNGAL_2"/>
    <property type="match status" value="1"/>
</dbReference>
<dbReference type="SMART" id="SM00066">
    <property type="entry name" value="GAL4"/>
    <property type="match status" value="1"/>
</dbReference>
<dbReference type="GO" id="GO:0000981">
    <property type="term" value="F:DNA-binding transcription factor activity, RNA polymerase II-specific"/>
    <property type="evidence" value="ECO:0007669"/>
    <property type="project" value="InterPro"/>
</dbReference>
<feature type="region of interest" description="Disordered" evidence="6">
    <location>
        <begin position="230"/>
        <end position="278"/>
    </location>
</feature>
<feature type="domain" description="Zn(2)-C6 fungal-type" evidence="7">
    <location>
        <begin position="155"/>
        <end position="189"/>
    </location>
</feature>
<dbReference type="EMBL" id="KQ474076">
    <property type="protein sequence ID" value="KPV76548.1"/>
    <property type="molecule type" value="Genomic_DNA"/>
</dbReference>
<feature type="compositionally biased region" description="Low complexity" evidence="6">
    <location>
        <begin position="23"/>
        <end position="32"/>
    </location>
</feature>
<keyword evidence="4" id="KW-0804">Transcription</keyword>
<keyword evidence="1" id="KW-0479">Metal-binding</keyword>
<gene>
    <name evidence="8" type="ORF">RHOBADRAFT_52540</name>
</gene>
<dbReference type="OMA" id="DCIRRWE"/>
<dbReference type="PROSITE" id="PS00463">
    <property type="entry name" value="ZN2_CY6_FUNGAL_1"/>
    <property type="match status" value="1"/>
</dbReference>
<feature type="compositionally biased region" description="Low complexity" evidence="6">
    <location>
        <begin position="63"/>
        <end position="110"/>
    </location>
</feature>
<keyword evidence="5" id="KW-0539">Nucleus</keyword>
<feature type="compositionally biased region" description="Polar residues" evidence="6">
    <location>
        <begin position="1030"/>
        <end position="1039"/>
    </location>
</feature>
<sequence length="1039" mass="110320">MAHDAGQQEPDSLAFPALPSLVAASSAAEDASSPPPSSSFHQGGGPAPLPSLRYRMLGQLGGQSQQAFASMSALAAAAGSDPSPSSSASPHQPPWLAHSTPASASSTLPSMATRDSSEEAAGASASSKRKNSGLVSVHDDGAESHKAKKPKIPRACDVCRRKKIRCNPLPDHEEKLCTYCQKHRLDCTWFLPISETRFKKQREKEEAVKASASAAAAAVALPTAATSATLARQQARVDDTPPVPSPTLSASANAVAGPSGIPSGSAGGGGGGHNVPKQQIFPIDAYNRSASSPDSQQPSGPRKEPRIVGYTSISHLMHSTSTFPTERMIPVDFKYSQKLSVNEIGDGFIRVISAGDGDPTQGGEPVAIQGIEHSDAEKLINYFFTTHSNHFPILAKADFLGSERPIPLLFNTICAVSALSHHVAPSILRTIKSTIRSHLRDEDMLDNSTIPNIQALLIYSFSMELEKGTAASKTWNVLGLAIRMAQDLGLHRKLGSERKEQSEADHTELRRRVWGGCLIADRWIAAIYGQPMMIDLADCDTMLPSVFDIRPNLEFDSERRPYLFNSALISLSILLGRILKAVYSPTGIMLLTEKEAKSLVDDLAAWVRGLPEELRFQGPDKSTPEQGFLHLLYVPVRFLVTRPFMRISFQLPERFASLSVGTQQWSVVETEARLAIEWVDKNESCLEGWFVGTYAFFICSLIQYHSHIRRRDSVSLGTLRLARDCLKRLVVPDGECYLRAKIAEIIHLLYHTACSVARWAPEAAEGMSPASSGTTAVTTLNPTVGVRQREQDWHLRYKKDGGYFVTDRRVNDPSGLIRSSASPGSPTGPSPRTAGSPYASSLRSTHIAGENDKADEAAAVPTASTSTPAAAAGTLATLQPAFSGNGDATDATDALPSASTSAAPAPNPPPDLSFAFPDSNFDNLSFNPTLNFGIGLDGASTPASGASSTLGFGGSSRAGAVGGGTSASDALGGLGGSSFLGGTGDAASFDPFGFATDGTPSMLPESLFDWAQWQNFADSLGLPQDGKTPSVATDTSARP</sequence>
<feature type="region of interest" description="Disordered" evidence="6">
    <location>
        <begin position="806"/>
        <end position="843"/>
    </location>
</feature>
<reference evidence="8 9" key="1">
    <citation type="journal article" date="2015" name="Front. Microbiol.">
        <title>Genome sequence of the plant growth promoting endophytic yeast Rhodotorula graminis WP1.</title>
        <authorList>
            <person name="Firrincieli A."/>
            <person name="Otillar R."/>
            <person name="Salamov A."/>
            <person name="Schmutz J."/>
            <person name="Khan Z."/>
            <person name="Redman R.S."/>
            <person name="Fleck N.D."/>
            <person name="Lindquist E."/>
            <person name="Grigoriev I.V."/>
            <person name="Doty S.L."/>
        </authorList>
    </citation>
    <scope>NUCLEOTIDE SEQUENCE [LARGE SCALE GENOMIC DNA]</scope>
    <source>
        <strain evidence="8 9">WP1</strain>
    </source>
</reference>
<dbReference type="STRING" id="578459.A0A194S748"/>
<keyword evidence="9" id="KW-1185">Reference proteome</keyword>
<name>A0A194S748_RHOGW</name>
<dbReference type="OrthoDB" id="4161332at2759"/>
<feature type="region of interest" description="Disordered" evidence="6">
    <location>
        <begin position="23"/>
        <end position="151"/>
    </location>
</feature>
<dbReference type="CDD" id="cd12148">
    <property type="entry name" value="fungal_TF_MHR"/>
    <property type="match status" value="1"/>
</dbReference>
<dbReference type="Proteomes" id="UP000053890">
    <property type="component" value="Unassembled WGS sequence"/>
</dbReference>
<evidence type="ECO:0000256" key="1">
    <source>
        <dbReference type="ARBA" id="ARBA00022723"/>
    </source>
</evidence>
<accession>A0A194S748</accession>
<evidence type="ECO:0000313" key="9">
    <source>
        <dbReference type="Proteomes" id="UP000053890"/>
    </source>
</evidence>
<dbReference type="Pfam" id="PF00172">
    <property type="entry name" value="Zn_clus"/>
    <property type="match status" value="1"/>
</dbReference>
<evidence type="ECO:0000313" key="8">
    <source>
        <dbReference type="EMBL" id="KPV76548.1"/>
    </source>
</evidence>
<feature type="region of interest" description="Disordered" evidence="6">
    <location>
        <begin position="287"/>
        <end position="306"/>
    </location>
</feature>
<dbReference type="Pfam" id="PF04082">
    <property type="entry name" value="Fungal_trans"/>
    <property type="match status" value="1"/>
</dbReference>
<feature type="region of interest" description="Disordered" evidence="6">
    <location>
        <begin position="881"/>
        <end position="916"/>
    </location>
</feature>
<dbReference type="SUPFAM" id="SSF57701">
    <property type="entry name" value="Zn2/Cys6 DNA-binding domain"/>
    <property type="match status" value="1"/>
</dbReference>
<dbReference type="PANTHER" id="PTHR31668">
    <property type="entry name" value="GLUCOSE TRANSPORT TRANSCRIPTION REGULATOR RGT1-RELATED-RELATED"/>
    <property type="match status" value="1"/>
</dbReference>
<proteinExistence type="predicted"/>
<dbReference type="CDD" id="cd00067">
    <property type="entry name" value="GAL4"/>
    <property type="match status" value="1"/>
</dbReference>
<feature type="compositionally biased region" description="Polar residues" evidence="6">
    <location>
        <begin position="288"/>
        <end position="299"/>
    </location>
</feature>
<dbReference type="SMART" id="SM00906">
    <property type="entry name" value="Fungal_trans"/>
    <property type="match status" value="1"/>
</dbReference>
<dbReference type="GO" id="GO:0006351">
    <property type="term" value="P:DNA-templated transcription"/>
    <property type="evidence" value="ECO:0007669"/>
    <property type="project" value="InterPro"/>
</dbReference>
<dbReference type="AlphaFoldDB" id="A0A194S748"/>
<evidence type="ECO:0000256" key="6">
    <source>
        <dbReference type="SAM" id="MobiDB-lite"/>
    </source>
</evidence>
<protein>
    <recommendedName>
        <fullName evidence="7">Zn(2)-C6 fungal-type domain-containing protein</fullName>
    </recommendedName>
</protein>
<dbReference type="RefSeq" id="XP_018272597.1">
    <property type="nucleotide sequence ID" value="XM_018416391.1"/>
</dbReference>
<dbReference type="InterPro" id="IPR036864">
    <property type="entry name" value="Zn2-C6_fun-type_DNA-bd_sf"/>
</dbReference>
<evidence type="ECO:0000256" key="4">
    <source>
        <dbReference type="ARBA" id="ARBA00023163"/>
    </source>
</evidence>
<evidence type="ECO:0000256" key="3">
    <source>
        <dbReference type="ARBA" id="ARBA00023125"/>
    </source>
</evidence>
<evidence type="ECO:0000256" key="5">
    <source>
        <dbReference type="ARBA" id="ARBA00023242"/>
    </source>
</evidence>
<evidence type="ECO:0000256" key="2">
    <source>
        <dbReference type="ARBA" id="ARBA00023015"/>
    </source>
</evidence>
<dbReference type="GeneID" id="28976839"/>